<feature type="domain" description="Pyruvate kinase barrel" evidence="14">
    <location>
        <begin position="4"/>
        <end position="301"/>
    </location>
</feature>
<dbReference type="Proteomes" id="UP000065473">
    <property type="component" value="Chromosome"/>
</dbReference>
<dbReference type="PRINTS" id="PR01050">
    <property type="entry name" value="PYRUVTKNASE"/>
</dbReference>
<evidence type="ECO:0000256" key="12">
    <source>
        <dbReference type="NCBIfam" id="TIGR01064"/>
    </source>
</evidence>
<evidence type="ECO:0000313" key="17">
    <source>
        <dbReference type="EMBL" id="ALU30929.1"/>
    </source>
</evidence>
<dbReference type="InterPro" id="IPR036918">
    <property type="entry name" value="Pyrv_Knase_C_sf"/>
</dbReference>
<dbReference type="Proteomes" id="UP000060043">
    <property type="component" value="Chromosome"/>
</dbReference>
<dbReference type="RefSeq" id="WP_011278460.1">
    <property type="nucleotide sequence ID" value="NZ_BHWZ01000004.1"/>
</dbReference>
<protein>
    <recommendedName>
        <fullName evidence="3 12">Pyruvate kinase</fullName>
        <ecNumber evidence="3 12">2.7.1.40</ecNumber>
    </recommendedName>
</protein>
<keyword evidence="7 13" id="KW-0418">Kinase</keyword>
<name>A0A0U2Y5S2_9CREN</name>
<dbReference type="GeneID" id="14552139"/>
<dbReference type="PaxDb" id="1435377-SUSAZ_07800"/>
<evidence type="ECO:0000313" key="18">
    <source>
        <dbReference type="Proteomes" id="UP000060043"/>
    </source>
</evidence>
<evidence type="ECO:0000256" key="11">
    <source>
        <dbReference type="ARBA" id="ARBA00023317"/>
    </source>
</evidence>
<dbReference type="InterPro" id="IPR040442">
    <property type="entry name" value="Pyrv_kinase-like_dom_sf"/>
</dbReference>
<evidence type="ECO:0000259" key="15">
    <source>
        <dbReference type="Pfam" id="PF02887"/>
    </source>
</evidence>
<dbReference type="GO" id="GO:0016301">
    <property type="term" value="F:kinase activity"/>
    <property type="evidence" value="ECO:0007669"/>
    <property type="project" value="UniProtKB-KW"/>
</dbReference>
<proteinExistence type="inferred from homology"/>
<keyword evidence="10 13" id="KW-0324">Glycolysis</keyword>
<dbReference type="InterPro" id="IPR015813">
    <property type="entry name" value="Pyrv/PenolPyrv_kinase-like_dom"/>
</dbReference>
<dbReference type="InterPro" id="IPR015806">
    <property type="entry name" value="Pyrv_Knase_insert_dom_sf"/>
</dbReference>
<evidence type="ECO:0000256" key="8">
    <source>
        <dbReference type="ARBA" id="ARBA00022840"/>
    </source>
</evidence>
<keyword evidence="6" id="KW-0547">Nucleotide-binding</keyword>
<keyword evidence="5" id="KW-0479">Metal-binding</keyword>
<dbReference type="InterPro" id="IPR015795">
    <property type="entry name" value="Pyrv_Knase_C"/>
</dbReference>
<dbReference type="SUPFAM" id="SSF50800">
    <property type="entry name" value="PK beta-barrel domain-like"/>
    <property type="match status" value="1"/>
</dbReference>
<evidence type="ECO:0000313" key="16">
    <source>
        <dbReference type="EMBL" id="ALU30214.1"/>
    </source>
</evidence>
<sequence>MYRRKTKIIATMGPNSEKIIDELAKAVDIIRINLAHGDEEQHRRYFDMVRDKVPILADLPGPKLRIGDLKNPIDLKPGDKVTFGQDIPVDNEIFFKLIKKDSNVLIADGRIKLKIEEVGEGKAVATVIEGGTITSRKGINLPDADTPVGLTKRDYELLKLAIDLGATFIGLSFVINADDVKKVREIVGNRVWLISKIEKKKALSNLKEICKASDGVMVARGDLGVEVGLPSLPQIQRRIVKIARNYGKPVILATQVLESMVESPLPTRAEVTDVANSISQGVDAIMLSDETAIGLYPLDVVKTLDSLIISVEKTFKPKRIHIYKNVDEAIAYSAVVSSILSNSPAIFVYTRSGSTALRISRLRPTCPIITLTFDKSVAKRLSMCYGIYPVLTDKLETLDDITRKAKETALNLGLNGNIVVVGAARPDQKGTTRFVRIEEIN</sequence>
<dbReference type="PANTHER" id="PTHR11817">
    <property type="entry name" value="PYRUVATE KINASE"/>
    <property type="match status" value="1"/>
</dbReference>
<dbReference type="OMA" id="RVHHIGE"/>
<dbReference type="EC" id="2.7.1.40" evidence="3 12"/>
<keyword evidence="8" id="KW-0067">ATP-binding</keyword>
<evidence type="ECO:0000256" key="7">
    <source>
        <dbReference type="ARBA" id="ARBA00022777"/>
    </source>
</evidence>
<evidence type="ECO:0000256" key="9">
    <source>
        <dbReference type="ARBA" id="ARBA00022842"/>
    </source>
</evidence>
<evidence type="ECO:0000259" key="14">
    <source>
        <dbReference type="Pfam" id="PF00224"/>
    </source>
</evidence>
<organism evidence="17 18">
    <name type="scientific">Sulfolobus acidocaldarius</name>
    <dbReference type="NCBI Taxonomy" id="2285"/>
    <lineage>
        <taxon>Archaea</taxon>
        <taxon>Thermoproteota</taxon>
        <taxon>Thermoprotei</taxon>
        <taxon>Sulfolobales</taxon>
        <taxon>Sulfolobaceae</taxon>
        <taxon>Sulfolobus</taxon>
    </lineage>
</organism>
<evidence type="ECO:0000313" key="19">
    <source>
        <dbReference type="Proteomes" id="UP000065473"/>
    </source>
</evidence>
<dbReference type="EMBL" id="CP013694">
    <property type="protein sequence ID" value="ALU30214.1"/>
    <property type="molecule type" value="Genomic_DNA"/>
</dbReference>
<dbReference type="Gene3D" id="3.20.20.60">
    <property type="entry name" value="Phosphoenolpyruvate-binding domains"/>
    <property type="match status" value="1"/>
</dbReference>
<dbReference type="Gene3D" id="2.40.33.10">
    <property type="entry name" value="PK beta-barrel domain-like"/>
    <property type="match status" value="1"/>
</dbReference>
<dbReference type="InterPro" id="IPR001697">
    <property type="entry name" value="Pyr_Knase"/>
</dbReference>
<keyword evidence="4 13" id="KW-0808">Transferase</keyword>
<dbReference type="Pfam" id="PF00224">
    <property type="entry name" value="PK"/>
    <property type="match status" value="1"/>
</dbReference>
<comment type="catalytic activity">
    <reaction evidence="13">
        <text>pyruvate + ATP = phosphoenolpyruvate + ADP + H(+)</text>
        <dbReference type="Rhea" id="RHEA:18157"/>
        <dbReference type="ChEBI" id="CHEBI:15361"/>
        <dbReference type="ChEBI" id="CHEBI:15378"/>
        <dbReference type="ChEBI" id="CHEBI:30616"/>
        <dbReference type="ChEBI" id="CHEBI:58702"/>
        <dbReference type="ChEBI" id="CHEBI:456216"/>
        <dbReference type="EC" id="2.7.1.40"/>
    </reaction>
</comment>
<dbReference type="Gene3D" id="3.40.1380.20">
    <property type="entry name" value="Pyruvate kinase, C-terminal domain"/>
    <property type="match status" value="1"/>
</dbReference>
<dbReference type="NCBIfam" id="TIGR01064">
    <property type="entry name" value="pyruv_kin"/>
    <property type="match status" value="1"/>
</dbReference>
<evidence type="ECO:0000256" key="1">
    <source>
        <dbReference type="ARBA" id="ARBA00004997"/>
    </source>
</evidence>
<keyword evidence="9 13" id="KW-0460">Magnesium</keyword>
<evidence type="ECO:0000256" key="2">
    <source>
        <dbReference type="ARBA" id="ARBA00008663"/>
    </source>
</evidence>
<reference evidence="18 19" key="1">
    <citation type="submission" date="2015-12" db="EMBL/GenBank/DDBJ databases">
        <title>A stable core within a dynamic pangenome in Sulfolobus acidocaldarius.</title>
        <authorList>
            <person name="Anderson R."/>
            <person name="Kouris A."/>
            <person name="Seward C."/>
            <person name="Campbell K."/>
            <person name="Whitaker R."/>
        </authorList>
    </citation>
    <scope>NUCLEOTIDE SEQUENCE [LARGE SCALE GENOMIC DNA]</scope>
    <source>
        <strain evidence="16 19">GG12-C01-09</strain>
        <strain evidence="17 18">NG05B_CO5_07</strain>
    </source>
</reference>
<dbReference type="EMBL" id="CP013695">
    <property type="protein sequence ID" value="ALU30929.1"/>
    <property type="molecule type" value="Genomic_DNA"/>
</dbReference>
<dbReference type="GO" id="GO:0005524">
    <property type="term" value="F:ATP binding"/>
    <property type="evidence" value="ECO:0007669"/>
    <property type="project" value="UniProtKB-KW"/>
</dbReference>
<feature type="domain" description="Pyruvate kinase C-terminal" evidence="15">
    <location>
        <begin position="328"/>
        <end position="437"/>
    </location>
</feature>
<evidence type="ECO:0000256" key="13">
    <source>
        <dbReference type="RuleBase" id="RU000504"/>
    </source>
</evidence>
<accession>A0A0U2Y5S2</accession>
<dbReference type="SUPFAM" id="SSF51621">
    <property type="entry name" value="Phosphoenolpyruvate/pyruvate domain"/>
    <property type="match status" value="1"/>
</dbReference>
<dbReference type="Pfam" id="PF02887">
    <property type="entry name" value="PK_C"/>
    <property type="match status" value="1"/>
</dbReference>
<dbReference type="SUPFAM" id="SSF52935">
    <property type="entry name" value="PK C-terminal domain-like"/>
    <property type="match status" value="1"/>
</dbReference>
<evidence type="ECO:0000256" key="6">
    <source>
        <dbReference type="ARBA" id="ARBA00022741"/>
    </source>
</evidence>
<evidence type="ECO:0000256" key="4">
    <source>
        <dbReference type="ARBA" id="ARBA00022679"/>
    </source>
</evidence>
<dbReference type="GO" id="GO:0030955">
    <property type="term" value="F:potassium ion binding"/>
    <property type="evidence" value="ECO:0007669"/>
    <property type="project" value="UniProtKB-UniRule"/>
</dbReference>
<dbReference type="InterPro" id="IPR015793">
    <property type="entry name" value="Pyrv_Knase_brl"/>
</dbReference>
<dbReference type="GO" id="GO:0000287">
    <property type="term" value="F:magnesium ion binding"/>
    <property type="evidence" value="ECO:0007669"/>
    <property type="project" value="UniProtKB-UniRule"/>
</dbReference>
<comment type="pathway">
    <text evidence="1 13">Carbohydrate degradation; glycolysis; pyruvate from D-glyceraldehyde 3-phosphate: step 5/5.</text>
</comment>
<evidence type="ECO:0000256" key="10">
    <source>
        <dbReference type="ARBA" id="ARBA00023152"/>
    </source>
</evidence>
<dbReference type="STRING" id="1435377.SUSAZ_07800"/>
<dbReference type="AlphaFoldDB" id="A0A0U2Y5S2"/>
<dbReference type="OrthoDB" id="56298at2157"/>
<evidence type="ECO:0000256" key="3">
    <source>
        <dbReference type="ARBA" id="ARBA00012142"/>
    </source>
</evidence>
<evidence type="ECO:0000256" key="5">
    <source>
        <dbReference type="ARBA" id="ARBA00022723"/>
    </source>
</evidence>
<keyword evidence="11 17" id="KW-0670">Pyruvate</keyword>
<dbReference type="GO" id="GO:0004743">
    <property type="term" value="F:pyruvate kinase activity"/>
    <property type="evidence" value="ECO:0007669"/>
    <property type="project" value="UniProtKB-UniRule"/>
</dbReference>
<comment type="similarity">
    <text evidence="2 13">Belongs to the pyruvate kinase family.</text>
</comment>
<dbReference type="UniPathway" id="UPA00109">
    <property type="reaction ID" value="UER00188"/>
</dbReference>
<dbReference type="InterPro" id="IPR011037">
    <property type="entry name" value="Pyrv_Knase-like_insert_dom_sf"/>
</dbReference>
<gene>
    <name evidence="16" type="ORF">ATY89_09880</name>
    <name evidence="17" type="ORF">ATZ20_01435</name>
</gene>